<name>A0A2N1MVW0_9GLOM</name>
<proteinExistence type="predicted"/>
<sequence length="401" mass="47127">MINSIQKEFLMEDQSQKFRYNVQRFIDKTNPFGNNSVEYIMSHNLSFTEQDYDTNHCALDFIYYIRDYWCGDLAIGWCKYGRIIAANLLQDPLEQIPTTNNHLESFNSELKKRYESYALFSPKERIQLENHYNQLVYYAPDSKRDEAAERICKEKKIIQIEFNVVHVNILEHQFFGLIGCDLQPPHPKYYNTLDHQNLPYISLPTRDEAVKKFGTNQVHSYHNSEIPSLSLLPQDSLHNPETTPTSHNEYEKTFHNPETPPPSSQNPKKFSLSLYDQENREPVHSSLNHNVAIWKQEHITLATNLLANLNELELIAKSIKQLSVNVPDGIKEDAKQLNIVMAFILEKIDENEDIKKLRDISNKIWKERNTQEKRNKHMLKENIYPLSPSKKQRRHDSHSIF</sequence>
<reference evidence="2 3" key="1">
    <citation type="submission" date="2016-04" db="EMBL/GenBank/DDBJ databases">
        <title>Genome analyses suggest a sexual origin of heterokaryosis in a supposedly ancient asexual fungus.</title>
        <authorList>
            <person name="Ropars J."/>
            <person name="Sedzielewska K."/>
            <person name="Noel J."/>
            <person name="Charron P."/>
            <person name="Farinelli L."/>
            <person name="Marton T."/>
            <person name="Kruger M."/>
            <person name="Pelin A."/>
            <person name="Brachmann A."/>
            <person name="Corradi N."/>
        </authorList>
    </citation>
    <scope>NUCLEOTIDE SEQUENCE [LARGE SCALE GENOMIC DNA]</scope>
    <source>
        <strain evidence="2 3">C2</strain>
    </source>
</reference>
<gene>
    <name evidence="2" type="ORF">RhiirC2_853383</name>
</gene>
<evidence type="ECO:0000313" key="2">
    <source>
        <dbReference type="EMBL" id="PKK65755.1"/>
    </source>
</evidence>
<dbReference type="VEuPathDB" id="FungiDB:FUN_011114"/>
<evidence type="ECO:0000256" key="1">
    <source>
        <dbReference type="SAM" id="MobiDB-lite"/>
    </source>
</evidence>
<dbReference type="Proteomes" id="UP000233469">
    <property type="component" value="Unassembled WGS sequence"/>
</dbReference>
<accession>A0A2N1MVW0</accession>
<evidence type="ECO:0000313" key="3">
    <source>
        <dbReference type="Proteomes" id="UP000233469"/>
    </source>
</evidence>
<dbReference type="VEuPathDB" id="FungiDB:RhiirFUN_012423"/>
<reference evidence="2 3" key="2">
    <citation type="submission" date="2017-10" db="EMBL/GenBank/DDBJ databases">
        <title>Extensive intraspecific genome diversity in a model arbuscular mycorrhizal fungus.</title>
        <authorList>
            <person name="Chen E.C.H."/>
            <person name="Morin E."/>
            <person name="Baudet D."/>
            <person name="Noel J."/>
            <person name="Ndikumana S."/>
            <person name="Charron P."/>
            <person name="St-Onge C."/>
            <person name="Giorgi J."/>
            <person name="Grigoriev I.V."/>
            <person name="Roux C."/>
            <person name="Martin F.M."/>
            <person name="Corradi N."/>
        </authorList>
    </citation>
    <scope>NUCLEOTIDE SEQUENCE [LARGE SCALE GENOMIC DNA]</scope>
    <source>
        <strain evidence="2 3">C2</strain>
    </source>
</reference>
<dbReference type="AlphaFoldDB" id="A0A2N1MVW0"/>
<protein>
    <submittedName>
        <fullName evidence="2">Uncharacterized protein</fullName>
    </submittedName>
</protein>
<comment type="caution">
    <text evidence="2">The sequence shown here is derived from an EMBL/GenBank/DDBJ whole genome shotgun (WGS) entry which is preliminary data.</text>
</comment>
<feature type="region of interest" description="Disordered" evidence="1">
    <location>
        <begin position="229"/>
        <end position="270"/>
    </location>
</feature>
<dbReference type="EMBL" id="LLXL01001202">
    <property type="protein sequence ID" value="PKK65755.1"/>
    <property type="molecule type" value="Genomic_DNA"/>
</dbReference>
<organism evidence="2 3">
    <name type="scientific">Rhizophagus irregularis</name>
    <dbReference type="NCBI Taxonomy" id="588596"/>
    <lineage>
        <taxon>Eukaryota</taxon>
        <taxon>Fungi</taxon>
        <taxon>Fungi incertae sedis</taxon>
        <taxon>Mucoromycota</taxon>
        <taxon>Glomeromycotina</taxon>
        <taxon>Glomeromycetes</taxon>
        <taxon>Glomerales</taxon>
        <taxon>Glomeraceae</taxon>
        <taxon>Rhizophagus</taxon>
    </lineage>
</organism>
<feature type="compositionally biased region" description="Polar residues" evidence="1">
    <location>
        <begin position="229"/>
        <end position="247"/>
    </location>
</feature>
<dbReference type="VEuPathDB" id="FungiDB:RhiirA1_438846"/>